<protein>
    <recommendedName>
        <fullName evidence="1">DUF6894 domain-containing protein</fullName>
    </recommendedName>
</protein>
<evidence type="ECO:0000313" key="3">
    <source>
        <dbReference type="Proteomes" id="UP001156691"/>
    </source>
</evidence>
<reference evidence="3" key="1">
    <citation type="journal article" date="2019" name="Int. J. Syst. Evol. Microbiol.">
        <title>The Global Catalogue of Microorganisms (GCM) 10K type strain sequencing project: providing services to taxonomists for standard genome sequencing and annotation.</title>
        <authorList>
            <consortium name="The Broad Institute Genomics Platform"/>
            <consortium name="The Broad Institute Genome Sequencing Center for Infectious Disease"/>
            <person name="Wu L."/>
            <person name="Ma J."/>
        </authorList>
    </citation>
    <scope>NUCLEOTIDE SEQUENCE [LARGE SCALE GENOMIC DNA]</scope>
    <source>
        <strain evidence="3">NBRC 112416</strain>
    </source>
</reference>
<dbReference type="Pfam" id="PF21834">
    <property type="entry name" value="DUF6894"/>
    <property type="match status" value="1"/>
</dbReference>
<comment type="caution">
    <text evidence="2">The sequence shown here is derived from an EMBL/GenBank/DDBJ whole genome shotgun (WGS) entry which is preliminary data.</text>
</comment>
<dbReference type="InterPro" id="IPR054189">
    <property type="entry name" value="DUF6894"/>
</dbReference>
<accession>A0ABQ5W4M5</accession>
<evidence type="ECO:0000313" key="2">
    <source>
        <dbReference type="EMBL" id="GLQ54817.1"/>
    </source>
</evidence>
<dbReference type="EMBL" id="BSNS01000009">
    <property type="protein sequence ID" value="GLQ54817.1"/>
    <property type="molecule type" value="Genomic_DNA"/>
</dbReference>
<gene>
    <name evidence="2" type="ORF">GCM10010862_20760</name>
</gene>
<sequence length="78" mass="8835">MPRYFFDVENRHAVRDYVGQELASLHAAKAEADRALSEAVKDDFSYEARRDMAINVRDEASVVVLRVFLSYSATPPLS</sequence>
<name>A0ABQ5W4M5_9HYPH</name>
<feature type="domain" description="DUF6894" evidence="1">
    <location>
        <begin position="3"/>
        <end position="69"/>
    </location>
</feature>
<organism evidence="2 3">
    <name type="scientific">Devosia nitrariae</name>
    <dbReference type="NCBI Taxonomy" id="2071872"/>
    <lineage>
        <taxon>Bacteria</taxon>
        <taxon>Pseudomonadati</taxon>
        <taxon>Pseudomonadota</taxon>
        <taxon>Alphaproteobacteria</taxon>
        <taxon>Hyphomicrobiales</taxon>
        <taxon>Devosiaceae</taxon>
        <taxon>Devosia</taxon>
    </lineage>
</organism>
<dbReference type="Proteomes" id="UP001156691">
    <property type="component" value="Unassembled WGS sequence"/>
</dbReference>
<evidence type="ECO:0000259" key="1">
    <source>
        <dbReference type="Pfam" id="PF21834"/>
    </source>
</evidence>
<dbReference type="RefSeq" id="WP_284340260.1">
    <property type="nucleotide sequence ID" value="NZ_BSNS01000009.1"/>
</dbReference>
<keyword evidence="3" id="KW-1185">Reference proteome</keyword>
<proteinExistence type="predicted"/>